<keyword evidence="2" id="KW-0238">DNA-binding</keyword>
<dbReference type="Proteomes" id="UP000653730">
    <property type="component" value="Unassembled WGS sequence"/>
</dbReference>
<evidence type="ECO:0000313" key="6">
    <source>
        <dbReference type="Proteomes" id="UP000653730"/>
    </source>
</evidence>
<dbReference type="Gene3D" id="1.10.10.60">
    <property type="entry name" value="Homeodomain-like"/>
    <property type="match status" value="2"/>
</dbReference>
<dbReference type="SUPFAM" id="SSF46689">
    <property type="entry name" value="Homeodomain-like"/>
    <property type="match status" value="1"/>
</dbReference>
<proteinExistence type="predicted"/>
<dbReference type="InterPro" id="IPR009057">
    <property type="entry name" value="Homeodomain-like_sf"/>
</dbReference>
<dbReference type="PANTHER" id="PTHR43280">
    <property type="entry name" value="ARAC-FAMILY TRANSCRIPTIONAL REGULATOR"/>
    <property type="match status" value="1"/>
</dbReference>
<dbReference type="CDD" id="cd00130">
    <property type="entry name" value="PAS"/>
    <property type="match status" value="1"/>
</dbReference>
<evidence type="ECO:0000256" key="1">
    <source>
        <dbReference type="ARBA" id="ARBA00023015"/>
    </source>
</evidence>
<comment type="caution">
    <text evidence="5">The sequence shown here is derived from an EMBL/GenBank/DDBJ whole genome shotgun (WGS) entry which is preliminary data.</text>
</comment>
<dbReference type="AlphaFoldDB" id="A0A926Q594"/>
<keyword evidence="1" id="KW-0805">Transcription regulation</keyword>
<sequence length="312" mass="36631">MKPNLNDEKWYDFFYMLKEMSLGNFSYRLKISGIDSVCDDFARTINLMAVLMEQDPPYLDFTDLPEDSYLTMAFVLDDDFCIRKTNRTASHFFNREPHELPGKPFVQLLSTHSRVFWDAIQAQLLQRKSPLFNTMCFDLNCFDEIQTISCFFRSPVNGLVYVTSKAYSVIEDSPDRKLTREMQAVERHIVDKKQADDEKRIRELAEYMECHFDKPLPTAEELSKTLGINQQKLKIEFKRLFGKTTYEFYQDKRMEKACEYLCHTSMSNLEVAEKLGFISESGFYRAFKSKYGCTPGELRKKNVPENKEVESE</sequence>
<evidence type="ECO:0000259" key="4">
    <source>
        <dbReference type="PROSITE" id="PS01124"/>
    </source>
</evidence>
<keyword evidence="6" id="KW-1185">Reference proteome</keyword>
<dbReference type="PROSITE" id="PS01124">
    <property type="entry name" value="HTH_ARAC_FAMILY_2"/>
    <property type="match status" value="1"/>
</dbReference>
<name>A0A926Q594_9FLAO</name>
<evidence type="ECO:0000313" key="5">
    <source>
        <dbReference type="EMBL" id="MBC9797710.1"/>
    </source>
</evidence>
<organism evidence="5 6">
    <name type="scientific">Sinomicrobium weinanense</name>
    <dbReference type="NCBI Taxonomy" id="2842200"/>
    <lineage>
        <taxon>Bacteria</taxon>
        <taxon>Pseudomonadati</taxon>
        <taxon>Bacteroidota</taxon>
        <taxon>Flavobacteriia</taxon>
        <taxon>Flavobacteriales</taxon>
        <taxon>Flavobacteriaceae</taxon>
        <taxon>Sinomicrobium</taxon>
    </lineage>
</organism>
<dbReference type="InterPro" id="IPR000014">
    <property type="entry name" value="PAS"/>
</dbReference>
<dbReference type="PANTHER" id="PTHR43280:SF2">
    <property type="entry name" value="HTH-TYPE TRANSCRIPTIONAL REGULATOR EXSA"/>
    <property type="match status" value="1"/>
</dbReference>
<feature type="domain" description="HTH araC/xylS-type" evidence="4">
    <location>
        <begin position="202"/>
        <end position="301"/>
    </location>
</feature>
<dbReference type="Gene3D" id="3.30.450.20">
    <property type="entry name" value="PAS domain"/>
    <property type="match status" value="1"/>
</dbReference>
<gene>
    <name evidence="5" type="ORF">IBL28_17195</name>
</gene>
<evidence type="ECO:0000256" key="3">
    <source>
        <dbReference type="ARBA" id="ARBA00023163"/>
    </source>
</evidence>
<accession>A0A926Q594</accession>
<reference evidence="5 6" key="1">
    <citation type="submission" date="2020-09" db="EMBL/GenBank/DDBJ databases">
        <title>Sinomicrobium weinanense sp. nov., a halophilic bacteria isolated from saline-alkali soil.</title>
        <authorList>
            <person name="Wu P."/>
            <person name="Ren H."/>
            <person name="Mei Y."/>
            <person name="Liang Y."/>
            <person name="Chen Z."/>
        </authorList>
    </citation>
    <scope>NUCLEOTIDE SEQUENCE [LARGE SCALE GENOMIC DNA]</scope>
    <source>
        <strain evidence="5 6">FJxs</strain>
    </source>
</reference>
<dbReference type="EMBL" id="JACVDC010000069">
    <property type="protein sequence ID" value="MBC9797710.1"/>
    <property type="molecule type" value="Genomic_DNA"/>
</dbReference>
<dbReference type="InterPro" id="IPR018060">
    <property type="entry name" value="HTH_AraC"/>
</dbReference>
<evidence type="ECO:0000256" key="2">
    <source>
        <dbReference type="ARBA" id="ARBA00023125"/>
    </source>
</evidence>
<dbReference type="InterPro" id="IPR035965">
    <property type="entry name" value="PAS-like_dom_sf"/>
</dbReference>
<dbReference type="SUPFAM" id="SSF55785">
    <property type="entry name" value="PYP-like sensor domain (PAS domain)"/>
    <property type="match status" value="1"/>
</dbReference>
<protein>
    <submittedName>
        <fullName evidence="5">Helix-turn-helix domain-containing protein</fullName>
    </submittedName>
</protein>
<dbReference type="GO" id="GO:0043565">
    <property type="term" value="F:sequence-specific DNA binding"/>
    <property type="evidence" value="ECO:0007669"/>
    <property type="project" value="InterPro"/>
</dbReference>
<dbReference type="SMART" id="SM00342">
    <property type="entry name" value="HTH_ARAC"/>
    <property type="match status" value="1"/>
</dbReference>
<keyword evidence="3" id="KW-0804">Transcription</keyword>
<dbReference type="GO" id="GO:0003700">
    <property type="term" value="F:DNA-binding transcription factor activity"/>
    <property type="evidence" value="ECO:0007669"/>
    <property type="project" value="InterPro"/>
</dbReference>
<dbReference type="Pfam" id="PF12833">
    <property type="entry name" value="HTH_18"/>
    <property type="match status" value="1"/>
</dbReference>
<dbReference type="RefSeq" id="WP_187966841.1">
    <property type="nucleotide sequence ID" value="NZ_JACVDC010000069.1"/>
</dbReference>